<feature type="transmembrane region" description="Helical" evidence="8">
    <location>
        <begin position="176"/>
        <end position="198"/>
    </location>
</feature>
<feature type="region of interest" description="Disordered" evidence="7">
    <location>
        <begin position="653"/>
        <end position="674"/>
    </location>
</feature>
<dbReference type="InterPro" id="IPR011701">
    <property type="entry name" value="MFS"/>
</dbReference>
<dbReference type="CDD" id="cd17328">
    <property type="entry name" value="MFS_spinster_like"/>
    <property type="match status" value="1"/>
</dbReference>
<dbReference type="Proteomes" id="UP000837857">
    <property type="component" value="Chromosome 18"/>
</dbReference>
<feature type="transmembrane region" description="Helical" evidence="8">
    <location>
        <begin position="614"/>
        <end position="636"/>
    </location>
</feature>
<proteinExistence type="inferred from homology"/>
<feature type="non-terminal residue" evidence="10">
    <location>
        <position position="1"/>
    </location>
</feature>
<evidence type="ECO:0000256" key="3">
    <source>
        <dbReference type="ARBA" id="ARBA00022692"/>
    </source>
</evidence>
<feature type="transmembrane region" description="Helical" evidence="8">
    <location>
        <begin position="472"/>
        <end position="497"/>
    </location>
</feature>
<evidence type="ECO:0000256" key="7">
    <source>
        <dbReference type="SAM" id="MobiDB-lite"/>
    </source>
</evidence>
<keyword evidence="2" id="KW-0813">Transport</keyword>
<comment type="subcellular location">
    <subcellularLocation>
        <location evidence="1">Membrane</location>
        <topology evidence="1">Multi-pass membrane protein</topology>
    </subcellularLocation>
</comment>
<feature type="transmembrane region" description="Helical" evidence="8">
    <location>
        <begin position="503"/>
        <end position="523"/>
    </location>
</feature>
<gene>
    <name evidence="10" type="ORF">IPOD504_LOCUS6206</name>
</gene>
<dbReference type="InterPro" id="IPR020846">
    <property type="entry name" value="MFS_dom"/>
</dbReference>
<organism evidence="10 11">
    <name type="scientific">Iphiclides podalirius</name>
    <name type="common">scarce swallowtail</name>
    <dbReference type="NCBI Taxonomy" id="110791"/>
    <lineage>
        <taxon>Eukaryota</taxon>
        <taxon>Metazoa</taxon>
        <taxon>Ecdysozoa</taxon>
        <taxon>Arthropoda</taxon>
        <taxon>Hexapoda</taxon>
        <taxon>Insecta</taxon>
        <taxon>Pterygota</taxon>
        <taxon>Neoptera</taxon>
        <taxon>Endopterygota</taxon>
        <taxon>Lepidoptera</taxon>
        <taxon>Glossata</taxon>
        <taxon>Ditrysia</taxon>
        <taxon>Papilionoidea</taxon>
        <taxon>Papilionidae</taxon>
        <taxon>Papilioninae</taxon>
        <taxon>Iphiclides</taxon>
    </lineage>
</organism>
<dbReference type="EMBL" id="OW152830">
    <property type="protein sequence ID" value="CAH2048595.1"/>
    <property type="molecule type" value="Genomic_DNA"/>
</dbReference>
<dbReference type="SUPFAM" id="SSF103473">
    <property type="entry name" value="MFS general substrate transporter"/>
    <property type="match status" value="2"/>
</dbReference>
<evidence type="ECO:0000313" key="11">
    <source>
        <dbReference type="Proteomes" id="UP000837857"/>
    </source>
</evidence>
<keyword evidence="11" id="KW-1185">Reference proteome</keyword>
<reference evidence="10" key="1">
    <citation type="submission" date="2022-03" db="EMBL/GenBank/DDBJ databases">
        <authorList>
            <person name="Martin H S."/>
        </authorList>
    </citation>
    <scope>NUCLEOTIDE SEQUENCE</scope>
</reference>
<evidence type="ECO:0000256" key="1">
    <source>
        <dbReference type="ARBA" id="ARBA00004141"/>
    </source>
</evidence>
<feature type="transmembrane region" description="Helical" evidence="8">
    <location>
        <begin position="114"/>
        <end position="139"/>
    </location>
</feature>
<keyword evidence="4 8" id="KW-1133">Transmembrane helix</keyword>
<comment type="similarity">
    <text evidence="6">Belongs to the major facilitator superfamily. Spinster (TC 2.A.1.49) family.</text>
</comment>
<feature type="transmembrane region" description="Helical" evidence="8">
    <location>
        <begin position="44"/>
        <end position="62"/>
    </location>
</feature>
<feature type="transmembrane region" description="Helical" evidence="8">
    <location>
        <begin position="151"/>
        <end position="169"/>
    </location>
</feature>
<feature type="compositionally biased region" description="Basic and acidic residues" evidence="7">
    <location>
        <begin position="665"/>
        <end position="674"/>
    </location>
</feature>
<feature type="transmembrane region" description="Helical" evidence="8">
    <location>
        <begin position="332"/>
        <end position="353"/>
    </location>
</feature>
<feature type="transmembrane region" description="Helical" evidence="8">
    <location>
        <begin position="530"/>
        <end position="551"/>
    </location>
</feature>
<dbReference type="Pfam" id="PF07690">
    <property type="entry name" value="MFS_1"/>
    <property type="match status" value="1"/>
</dbReference>
<dbReference type="InterPro" id="IPR044770">
    <property type="entry name" value="MFS_spinster-like"/>
</dbReference>
<dbReference type="PROSITE" id="PS50850">
    <property type="entry name" value="MFS"/>
    <property type="match status" value="1"/>
</dbReference>
<protein>
    <recommendedName>
        <fullName evidence="9">Major facilitator superfamily (MFS) profile domain-containing protein</fullName>
    </recommendedName>
</protein>
<evidence type="ECO:0000313" key="10">
    <source>
        <dbReference type="EMBL" id="CAH2048595.1"/>
    </source>
</evidence>
<evidence type="ECO:0000256" key="2">
    <source>
        <dbReference type="ARBA" id="ARBA00022448"/>
    </source>
</evidence>
<feature type="transmembrane region" description="Helical" evidence="8">
    <location>
        <begin position="297"/>
        <end position="320"/>
    </location>
</feature>
<feature type="transmembrane region" description="Helical" evidence="8">
    <location>
        <begin position="359"/>
        <end position="383"/>
    </location>
</feature>
<evidence type="ECO:0000256" key="8">
    <source>
        <dbReference type="SAM" id="Phobius"/>
    </source>
</evidence>
<dbReference type="PANTHER" id="PTHR23505">
    <property type="entry name" value="SPINSTER"/>
    <property type="match status" value="1"/>
</dbReference>
<sequence>MDQSSITPNTSNQQLVNNSDNDSATALLQEKQARRRENLGDVTFIEYMTVGILCFVNLINYMDRYTIAGVLSDVKDEFEIGDDRAGFLQTVFVIAYMVFAPIFGYLGDRYSRRLIMAAGVALWSITTFAGSFITNYWFFAVFRGLVGIGEASYSTIAPTIISDLFVGNVRSKMLAFFYFAIPVGSGFGYIVGSVAGAAAGNWRWGLRVTPFLGAVAVVLIAWMMQDPERGQAEESTMKPTSYTDDLRSLIRNPSFMLSTLAFTCVAFVTGALAWWGPQLIYLGLNLQPDVKITKESVSYKFGIVGMVAGATGVPLGAALAQRLRARVPHCDPLICGMALLASAPLVYLALVAVSTRVAVSYLLIFLGMLTLNLTWSIVADVVLVSRRPKPSPPPPPYLYHSPYPPPPTAGYSNGGTLRTVLMTALIGNSAPRIIPTYSDDGCTKRRSRPSTGRCACTDAAADTGALARRVSLIFGGVTMASGLVGVPMGAWLGAALVKRYPRAHAVICGAGLLVSAPAMALGMHLARESFYAPFALMFVGELALNLNWAIVADMSLYVVIPPRRSTAEAFQILISHMLGDAGSPYLVGVISESLKKSLGTGHMETPTQSVEFRALQYALFVTCFVEVIGGAFFLLTTKYIIKDKQKVDRAIAEAEAQNSDPSHSQAHEENILGE</sequence>
<keyword evidence="5 8" id="KW-0472">Membrane</keyword>
<dbReference type="Gene3D" id="1.20.1250.20">
    <property type="entry name" value="MFS general substrate transporter like domains"/>
    <property type="match status" value="1"/>
</dbReference>
<evidence type="ECO:0000256" key="4">
    <source>
        <dbReference type="ARBA" id="ARBA00022989"/>
    </source>
</evidence>
<accession>A0ABN8I7E9</accession>
<evidence type="ECO:0000259" key="9">
    <source>
        <dbReference type="PROSITE" id="PS50850"/>
    </source>
</evidence>
<dbReference type="PANTHER" id="PTHR23505:SF79">
    <property type="entry name" value="PROTEIN SPINSTER"/>
    <property type="match status" value="1"/>
</dbReference>
<name>A0ABN8I7E9_9NEOP</name>
<dbReference type="InterPro" id="IPR036259">
    <property type="entry name" value="MFS_trans_sf"/>
</dbReference>
<feature type="transmembrane region" description="Helical" evidence="8">
    <location>
        <begin position="87"/>
        <end position="107"/>
    </location>
</feature>
<evidence type="ECO:0000256" key="6">
    <source>
        <dbReference type="ARBA" id="ARBA00024338"/>
    </source>
</evidence>
<feature type="domain" description="Major facilitator superfamily (MFS) profile" evidence="9">
    <location>
        <begin position="49"/>
        <end position="641"/>
    </location>
</feature>
<keyword evidence="3 8" id="KW-0812">Transmembrane</keyword>
<evidence type="ECO:0000256" key="5">
    <source>
        <dbReference type="ARBA" id="ARBA00023136"/>
    </source>
</evidence>
<feature type="transmembrane region" description="Helical" evidence="8">
    <location>
        <begin position="204"/>
        <end position="224"/>
    </location>
</feature>
<feature type="transmembrane region" description="Helical" evidence="8">
    <location>
        <begin position="255"/>
        <end position="277"/>
    </location>
</feature>